<dbReference type="Proteomes" id="UP000070483">
    <property type="component" value="Unassembled WGS sequence"/>
</dbReference>
<organism evidence="1 2">
    <name type="scientific">Leptotrichia wadei</name>
    <dbReference type="NCBI Taxonomy" id="157687"/>
    <lineage>
        <taxon>Bacteria</taxon>
        <taxon>Fusobacteriati</taxon>
        <taxon>Fusobacteriota</taxon>
        <taxon>Fusobacteriia</taxon>
        <taxon>Fusobacteriales</taxon>
        <taxon>Leptotrichiaceae</taxon>
        <taxon>Leptotrichia</taxon>
    </lineage>
</organism>
<dbReference type="EMBL" id="LSDD01000026">
    <property type="protein sequence ID" value="KXB69410.1"/>
    <property type="molecule type" value="Genomic_DNA"/>
</dbReference>
<dbReference type="PATRIC" id="fig|157687.3.peg.378"/>
<evidence type="ECO:0000313" key="2">
    <source>
        <dbReference type="Proteomes" id="UP000070483"/>
    </source>
</evidence>
<proteinExistence type="predicted"/>
<feature type="non-terminal residue" evidence="1">
    <location>
        <position position="44"/>
    </location>
</feature>
<sequence>MKKNKKLHFFTCKKLLKTSKKWGFKTIYKPNTASNISKMQKSKK</sequence>
<evidence type="ECO:0000313" key="1">
    <source>
        <dbReference type="EMBL" id="KXB69410.1"/>
    </source>
</evidence>
<name>A0A134AP79_9FUSO</name>
<comment type="caution">
    <text evidence="1">The sequence shown here is derived from an EMBL/GenBank/DDBJ whole genome shotgun (WGS) entry which is preliminary data.</text>
</comment>
<accession>A0A134AP79</accession>
<protein>
    <submittedName>
        <fullName evidence="1">Uncharacterized protein</fullName>
    </submittedName>
</protein>
<gene>
    <name evidence="1" type="ORF">HMPREF3180_00376</name>
</gene>
<dbReference type="AlphaFoldDB" id="A0A134AP79"/>
<keyword evidence="2" id="KW-1185">Reference proteome</keyword>
<reference evidence="2" key="1">
    <citation type="submission" date="2016-01" db="EMBL/GenBank/DDBJ databases">
        <authorList>
            <person name="Mitreva M."/>
            <person name="Pepin K.H."/>
            <person name="Mihindukulasuriya K.A."/>
            <person name="Fulton R."/>
            <person name="Fronick C."/>
            <person name="O'Laughlin M."/>
            <person name="Miner T."/>
            <person name="Herter B."/>
            <person name="Rosa B.A."/>
            <person name="Cordes M."/>
            <person name="Tomlinson C."/>
            <person name="Wollam A."/>
            <person name="Palsikar V.B."/>
            <person name="Mardis E.R."/>
            <person name="Wilson R.K."/>
        </authorList>
    </citation>
    <scope>NUCLEOTIDE SEQUENCE [LARGE SCALE GENOMIC DNA]</scope>
    <source>
        <strain evidence="2">KA00185</strain>
    </source>
</reference>